<evidence type="ECO:0000313" key="6">
    <source>
        <dbReference type="Proteomes" id="UP001338125"/>
    </source>
</evidence>
<evidence type="ECO:0000256" key="3">
    <source>
        <dbReference type="ARBA" id="ARBA00023002"/>
    </source>
</evidence>
<proteinExistence type="predicted"/>
<evidence type="ECO:0000256" key="4">
    <source>
        <dbReference type="ARBA" id="ARBA00023098"/>
    </source>
</evidence>
<keyword evidence="3" id="KW-0560">Oxidoreductase</keyword>
<name>A0ABR0S7D6_9HYPO</name>
<keyword evidence="2" id="KW-0521">NADP</keyword>
<organism evidence="5 6">
    <name type="scientific">Cladobotryum mycophilum</name>
    <dbReference type="NCBI Taxonomy" id="491253"/>
    <lineage>
        <taxon>Eukaryota</taxon>
        <taxon>Fungi</taxon>
        <taxon>Dikarya</taxon>
        <taxon>Ascomycota</taxon>
        <taxon>Pezizomycotina</taxon>
        <taxon>Sordariomycetes</taxon>
        <taxon>Hypocreomycetidae</taxon>
        <taxon>Hypocreales</taxon>
        <taxon>Hypocreaceae</taxon>
        <taxon>Cladobotryum</taxon>
    </lineage>
</organism>
<keyword evidence="6" id="KW-1185">Reference proteome</keyword>
<evidence type="ECO:0000256" key="1">
    <source>
        <dbReference type="ARBA" id="ARBA00022516"/>
    </source>
</evidence>
<evidence type="ECO:0000313" key="5">
    <source>
        <dbReference type="EMBL" id="KAK5987874.1"/>
    </source>
</evidence>
<sequence length="470" mass="51982">MAAESPTPAAAAPGRQYRRMSSSLFSSLAQTGAVQPALESKLDCLFFSPLRYDLPRLTKKVDCSGIGLGIGQRLIDEFLATRSLTSHLILLPTTRSSDKSLQAIASLRQYAEQAAQTSTALQGRVGEAAYRWQDTVARIHVLSLSLDLCDLRGVYAFADRLCRGTVSNPEGLEGEYLRDVRIPRLDTVVFNAAYGGWTGCSYVKACWIMLTKGFVQAVTWPTFKNSLPTCILNERGRYNYPQKPLLASPLLSRKSQNEAPGRIVWSSSVEAIREVYNPDDMQCFLQPAAYESAKRLIDIIAISHSLPSVRPFSARFLQIDEESGGDATETPIPPRSRFGRGSLVGLPWHNCDGYRGAKSAAWIALQDQGALDEANAERIKWGSASDHKLDSYVKKTEVEGWGWEGKPETAETIREDAAEGILHKSAGRRAGTKNVMQEDIVEFEELGSRVWAEMERLRLEWASILTGKSE</sequence>
<dbReference type="EMBL" id="JAVFKD010000016">
    <property type="protein sequence ID" value="KAK5987874.1"/>
    <property type="molecule type" value="Genomic_DNA"/>
</dbReference>
<reference evidence="5 6" key="1">
    <citation type="submission" date="2024-01" db="EMBL/GenBank/DDBJ databases">
        <title>Complete genome of Cladobotryum mycophilum ATHUM6906.</title>
        <authorList>
            <person name="Christinaki A.C."/>
            <person name="Myridakis A.I."/>
            <person name="Kouvelis V.N."/>
        </authorList>
    </citation>
    <scope>NUCLEOTIDE SEQUENCE [LARGE SCALE GENOMIC DNA]</scope>
    <source>
        <strain evidence="5 6">ATHUM6906</strain>
    </source>
</reference>
<evidence type="ECO:0000256" key="2">
    <source>
        <dbReference type="ARBA" id="ARBA00022857"/>
    </source>
</evidence>
<keyword evidence="4" id="KW-0443">Lipid metabolism</keyword>
<dbReference type="Gene3D" id="3.40.50.720">
    <property type="entry name" value="NAD(P)-binding Rossmann-like Domain"/>
    <property type="match status" value="1"/>
</dbReference>
<accession>A0ABR0S7D6</accession>
<dbReference type="PANTHER" id="PTHR43647">
    <property type="entry name" value="DEHYDROGENASE"/>
    <property type="match status" value="1"/>
</dbReference>
<dbReference type="PANTHER" id="PTHR43647:SF1">
    <property type="entry name" value="3-KETO-STEROID REDUCTASE ERG27"/>
    <property type="match status" value="1"/>
</dbReference>
<dbReference type="Proteomes" id="UP001338125">
    <property type="component" value="Unassembled WGS sequence"/>
</dbReference>
<dbReference type="InterPro" id="IPR051593">
    <property type="entry name" value="Ergosterol_Biosynth_ERG27"/>
</dbReference>
<keyword evidence="1" id="KW-0444">Lipid biosynthesis</keyword>
<protein>
    <submittedName>
        <fullName evidence="5">3-keto-steroid reductase erg27-like protein</fullName>
    </submittedName>
</protein>
<comment type="caution">
    <text evidence="5">The sequence shown here is derived from an EMBL/GenBank/DDBJ whole genome shotgun (WGS) entry which is preliminary data.</text>
</comment>
<gene>
    <name evidence="5" type="ORF">PT974_12009</name>
</gene>